<evidence type="ECO:0000313" key="3">
    <source>
        <dbReference type="EMBL" id="ABJ82401.1"/>
    </source>
</evidence>
<protein>
    <recommendedName>
        <fullName evidence="4">Glycosyltransferase RgtA/B/C/D-like domain-containing protein</fullName>
    </recommendedName>
</protein>
<feature type="region of interest" description="Disordered" evidence="1">
    <location>
        <begin position="524"/>
        <end position="557"/>
    </location>
</feature>
<feature type="transmembrane region" description="Helical" evidence="2">
    <location>
        <begin position="192"/>
        <end position="212"/>
    </location>
</feature>
<reference evidence="3" key="1">
    <citation type="submission" date="2006-10" db="EMBL/GenBank/DDBJ databases">
        <title>Complete sequence of Solibacter usitatus Ellin6076.</title>
        <authorList>
            <consortium name="US DOE Joint Genome Institute"/>
            <person name="Copeland A."/>
            <person name="Lucas S."/>
            <person name="Lapidus A."/>
            <person name="Barry K."/>
            <person name="Detter J.C."/>
            <person name="Glavina del Rio T."/>
            <person name="Hammon N."/>
            <person name="Israni S."/>
            <person name="Dalin E."/>
            <person name="Tice H."/>
            <person name="Pitluck S."/>
            <person name="Thompson L.S."/>
            <person name="Brettin T."/>
            <person name="Bruce D."/>
            <person name="Han C."/>
            <person name="Tapia R."/>
            <person name="Gilna P."/>
            <person name="Schmutz J."/>
            <person name="Larimer F."/>
            <person name="Land M."/>
            <person name="Hauser L."/>
            <person name="Kyrpides N."/>
            <person name="Mikhailova N."/>
            <person name="Janssen P.H."/>
            <person name="Kuske C.R."/>
            <person name="Richardson P."/>
        </authorList>
    </citation>
    <scope>NUCLEOTIDE SEQUENCE</scope>
    <source>
        <strain evidence="3">Ellin6076</strain>
    </source>
</reference>
<keyword evidence="2" id="KW-0472">Membrane</keyword>
<feature type="transmembrane region" description="Helical" evidence="2">
    <location>
        <begin position="7"/>
        <end position="28"/>
    </location>
</feature>
<dbReference type="KEGG" id="sus:Acid_1408"/>
<dbReference type="EMBL" id="CP000473">
    <property type="protein sequence ID" value="ABJ82401.1"/>
    <property type="molecule type" value="Genomic_DNA"/>
</dbReference>
<sequence>MEARSQFAVKLLPSLADFAFLMPMVFLFGRMDGVKTLLGDCDTGWHIRTGEWILANGWVPTRDMFSFSKPGAPWYAWEWLSDIVLARLNAVGGLQAVVMFTILLISVTFMGLFLLVRRKANPIVAIAVTMLAAAASSIHWLARPHLFTLFFMVVFYAALEQVREGRTRILGLPILAALPLITVLWTNLHGGFFVGALMIAAYGGGEILRLLFSASAEDRGPALLRARAYFLSALACFTASLANPYTYHLHVHMAQYLRDPWNSQHIMEFLSPSFHHPTAIFFELMLVMAVITSVSNVRNGQFTEALLMLVWAHGGLLAARNIPIFMIAAAPPVAACFQQWLLRLPGSSVAAWLRSAADKFNRVAEETGQTDSIARLHLVSILGLVLVAALVFAPHPPKKFRAEFDPKSYPAAALATLRSDPSARVFTHDEWGDYLIYKLSKTHKVFVDGRSDFYGDDFEEKYVDVLNVKYGWQKTLAGFGVDTILMPPNAPLTGALKESSNWRVVYDDGISLVFRSQQKTVGTQVSAANTGGGAGRDRKVTKTEASDHAITETKPKT</sequence>
<feature type="transmembrane region" description="Helical" evidence="2">
    <location>
        <begin position="123"/>
        <end position="140"/>
    </location>
</feature>
<evidence type="ECO:0000256" key="2">
    <source>
        <dbReference type="SAM" id="Phobius"/>
    </source>
</evidence>
<dbReference type="InParanoid" id="Q028Z0"/>
<dbReference type="STRING" id="234267.Acid_1408"/>
<feature type="transmembrane region" description="Helical" evidence="2">
    <location>
        <begin position="373"/>
        <end position="393"/>
    </location>
</feature>
<dbReference type="eggNOG" id="COG1287">
    <property type="taxonomic scope" value="Bacteria"/>
</dbReference>
<keyword evidence="2" id="KW-1133">Transmembrane helix</keyword>
<dbReference type="AlphaFoldDB" id="Q028Z0"/>
<name>Q028Z0_SOLUE</name>
<feature type="transmembrane region" description="Helical" evidence="2">
    <location>
        <begin position="94"/>
        <end position="116"/>
    </location>
</feature>
<feature type="transmembrane region" description="Helical" evidence="2">
    <location>
        <begin position="169"/>
        <end position="186"/>
    </location>
</feature>
<dbReference type="HOGENOM" id="CLU_033063_0_0_0"/>
<evidence type="ECO:0000256" key="1">
    <source>
        <dbReference type="SAM" id="MobiDB-lite"/>
    </source>
</evidence>
<feature type="transmembrane region" description="Helical" evidence="2">
    <location>
        <begin position="224"/>
        <end position="242"/>
    </location>
</feature>
<dbReference type="OrthoDB" id="9786218at2"/>
<gene>
    <name evidence="3" type="ordered locus">Acid_1408</name>
</gene>
<feature type="transmembrane region" description="Helical" evidence="2">
    <location>
        <begin position="306"/>
        <end position="330"/>
    </location>
</feature>
<evidence type="ECO:0008006" key="4">
    <source>
        <dbReference type="Google" id="ProtNLM"/>
    </source>
</evidence>
<organism evidence="3">
    <name type="scientific">Solibacter usitatus (strain Ellin6076)</name>
    <dbReference type="NCBI Taxonomy" id="234267"/>
    <lineage>
        <taxon>Bacteria</taxon>
        <taxon>Pseudomonadati</taxon>
        <taxon>Acidobacteriota</taxon>
        <taxon>Terriglobia</taxon>
        <taxon>Bryobacterales</taxon>
        <taxon>Solibacteraceae</taxon>
        <taxon>Candidatus Solibacter</taxon>
    </lineage>
</organism>
<feature type="transmembrane region" description="Helical" evidence="2">
    <location>
        <begin position="146"/>
        <end position="162"/>
    </location>
</feature>
<keyword evidence="2" id="KW-0812">Transmembrane</keyword>
<proteinExistence type="predicted"/>
<accession>Q028Z0</accession>
<feature type="transmembrane region" description="Helical" evidence="2">
    <location>
        <begin position="274"/>
        <end position="294"/>
    </location>
</feature>
<feature type="compositionally biased region" description="Basic and acidic residues" evidence="1">
    <location>
        <begin position="535"/>
        <end position="557"/>
    </location>
</feature>